<protein>
    <submittedName>
        <fullName evidence="6">Membrane fusion protein, multidrug efflux system</fullName>
    </submittedName>
</protein>
<dbReference type="NCBIfam" id="TIGR01730">
    <property type="entry name" value="RND_mfp"/>
    <property type="match status" value="1"/>
</dbReference>
<organism evidence="6 7">
    <name type="scientific">Methylomarinovum caldicuralii</name>
    <dbReference type="NCBI Taxonomy" id="438856"/>
    <lineage>
        <taxon>Bacteria</taxon>
        <taxon>Pseudomonadati</taxon>
        <taxon>Pseudomonadota</taxon>
        <taxon>Gammaproteobacteria</taxon>
        <taxon>Methylococcales</taxon>
        <taxon>Methylothermaceae</taxon>
        <taxon>Methylomarinovum</taxon>
    </lineage>
</organism>
<dbReference type="Pfam" id="PF25917">
    <property type="entry name" value="BSH_RND"/>
    <property type="match status" value="1"/>
</dbReference>
<dbReference type="RefSeq" id="WP_317704905.1">
    <property type="nucleotide sequence ID" value="NZ_AP024714.1"/>
</dbReference>
<comment type="similarity">
    <text evidence="1">Belongs to the membrane fusion protein (MFP) (TC 8.A.1) family.</text>
</comment>
<feature type="domain" description="Multidrug resistance protein MdtA-like barrel-sandwich hybrid" evidence="3">
    <location>
        <begin position="60"/>
        <end position="192"/>
    </location>
</feature>
<evidence type="ECO:0000313" key="6">
    <source>
        <dbReference type="EMBL" id="BCX82507.1"/>
    </source>
</evidence>
<evidence type="ECO:0000256" key="1">
    <source>
        <dbReference type="ARBA" id="ARBA00009477"/>
    </source>
</evidence>
<evidence type="ECO:0000313" key="7">
    <source>
        <dbReference type="Proteomes" id="UP001321825"/>
    </source>
</evidence>
<dbReference type="InterPro" id="IPR006143">
    <property type="entry name" value="RND_pump_MFP"/>
</dbReference>
<name>A0AAU9CX04_9GAMM</name>
<proteinExistence type="inferred from homology"/>
<dbReference type="GO" id="GO:1990281">
    <property type="term" value="C:efflux pump complex"/>
    <property type="evidence" value="ECO:0007669"/>
    <property type="project" value="TreeGrafter"/>
</dbReference>
<dbReference type="Pfam" id="PF25954">
    <property type="entry name" value="Beta-barrel_RND_2"/>
    <property type="match status" value="1"/>
</dbReference>
<dbReference type="InterPro" id="IPR058792">
    <property type="entry name" value="Beta-barrel_RND_2"/>
</dbReference>
<dbReference type="PANTHER" id="PTHR30469:SF15">
    <property type="entry name" value="HLYD FAMILY OF SECRETION PROTEINS"/>
    <property type="match status" value="1"/>
</dbReference>
<dbReference type="Gene3D" id="2.40.420.20">
    <property type="match status" value="1"/>
</dbReference>
<dbReference type="PANTHER" id="PTHR30469">
    <property type="entry name" value="MULTIDRUG RESISTANCE PROTEIN MDTA"/>
    <property type="match status" value="1"/>
</dbReference>
<reference evidence="7" key="1">
    <citation type="journal article" date="2024" name="Int. J. Syst. Evol. Microbiol.">
        <title>Methylomarinovum tepidoasis sp. nov., a moderately thermophilic methanotroph of the family Methylothermaceae isolated from a deep-sea hydrothermal field.</title>
        <authorList>
            <person name="Hirayama H."/>
            <person name="Takaki Y."/>
            <person name="Abe M."/>
            <person name="Miyazaki M."/>
            <person name="Uematsu K."/>
            <person name="Matsui Y."/>
            <person name="Takai K."/>
        </authorList>
    </citation>
    <scope>NUCLEOTIDE SEQUENCE [LARGE SCALE GENOMIC DNA]</scope>
    <source>
        <strain evidence="7">IT-9</strain>
    </source>
</reference>
<dbReference type="Gene3D" id="1.10.287.470">
    <property type="entry name" value="Helix hairpin bin"/>
    <property type="match status" value="1"/>
</dbReference>
<evidence type="ECO:0000259" key="4">
    <source>
        <dbReference type="Pfam" id="PF25954"/>
    </source>
</evidence>
<dbReference type="Proteomes" id="UP001321825">
    <property type="component" value="Chromosome"/>
</dbReference>
<dbReference type="SUPFAM" id="SSF111369">
    <property type="entry name" value="HlyD-like secretion proteins"/>
    <property type="match status" value="1"/>
</dbReference>
<feature type="domain" description="CusB-like beta-barrel" evidence="4">
    <location>
        <begin position="207"/>
        <end position="274"/>
    </location>
</feature>
<dbReference type="GO" id="GO:0015562">
    <property type="term" value="F:efflux transmembrane transporter activity"/>
    <property type="evidence" value="ECO:0007669"/>
    <property type="project" value="TreeGrafter"/>
</dbReference>
<keyword evidence="7" id="KW-1185">Reference proteome</keyword>
<dbReference type="Gene3D" id="2.40.30.170">
    <property type="match status" value="1"/>
</dbReference>
<keyword evidence="2" id="KW-0175">Coiled coil</keyword>
<sequence>MKRWLLVWLVLLAGCGQQKPAESPPETAIAVTVTPAAQADLEIWEESVGTLEAVNAPRLAAEVAGRIVATRVEVGDRVTPGQTLACIDPGDYRLARDLARADITRLQALLKEARLKVQRLRRLVARKSASQSTLDEAEARLGALLGQLQAARVRLQQAERDLGKTVIVSPVNGRVDARHVSVGDYVKPGSPLFDLTGLTRLRARLPYPESLAGRLRPGLPVRLSTPAAPGQAVEAVVTDLRPRIDPGSRAVEILVDFANPGDWRPGASVTGMLQVARHENAVTVPEAAVVVRPAGKVVYVIEDDRARQRVVRTGLVREGRVEILDGLAAGEPVAVDGAGFLTDGAVVEVTR</sequence>
<dbReference type="KEGG" id="mcau:MIT9_P2093"/>
<dbReference type="InterPro" id="IPR058625">
    <property type="entry name" value="MdtA-like_BSH"/>
</dbReference>
<dbReference type="Gene3D" id="2.40.50.100">
    <property type="match status" value="1"/>
</dbReference>
<evidence type="ECO:0000259" key="3">
    <source>
        <dbReference type="Pfam" id="PF25917"/>
    </source>
</evidence>
<dbReference type="PROSITE" id="PS51257">
    <property type="entry name" value="PROKAR_LIPOPROTEIN"/>
    <property type="match status" value="1"/>
</dbReference>
<feature type="coiled-coil region" evidence="2">
    <location>
        <begin position="96"/>
        <end position="161"/>
    </location>
</feature>
<feature type="domain" description="YknX-like C-terminal permuted SH3-like" evidence="5">
    <location>
        <begin position="281"/>
        <end position="349"/>
    </location>
</feature>
<evidence type="ECO:0000259" key="5">
    <source>
        <dbReference type="Pfam" id="PF25989"/>
    </source>
</evidence>
<dbReference type="AlphaFoldDB" id="A0AAU9CX04"/>
<gene>
    <name evidence="6" type="ORF">MIT9_P2093</name>
</gene>
<accession>A0AAU9CX04</accession>
<dbReference type="InterPro" id="IPR058637">
    <property type="entry name" value="YknX-like_C"/>
</dbReference>
<dbReference type="Pfam" id="PF25989">
    <property type="entry name" value="YknX_C"/>
    <property type="match status" value="1"/>
</dbReference>
<dbReference type="EMBL" id="AP024714">
    <property type="protein sequence ID" value="BCX82507.1"/>
    <property type="molecule type" value="Genomic_DNA"/>
</dbReference>
<evidence type="ECO:0000256" key="2">
    <source>
        <dbReference type="SAM" id="Coils"/>
    </source>
</evidence>